<accession>A0A375B9U5</accession>
<gene>
    <name evidence="1" type="ORF">CBM2586_A10329</name>
</gene>
<name>A0A375B9U5_9BURK</name>
<proteinExistence type="predicted"/>
<evidence type="ECO:0000313" key="1">
    <source>
        <dbReference type="EMBL" id="SOY40364.1"/>
    </source>
</evidence>
<sequence length="23" mass="2829">MQSIAILRKHDIRWPHIIMRSLN</sequence>
<organism evidence="1">
    <name type="scientific">Cupriavidus taiwanensis</name>
    <dbReference type="NCBI Taxonomy" id="164546"/>
    <lineage>
        <taxon>Bacteria</taxon>
        <taxon>Pseudomonadati</taxon>
        <taxon>Pseudomonadota</taxon>
        <taxon>Betaproteobacteria</taxon>
        <taxon>Burkholderiales</taxon>
        <taxon>Burkholderiaceae</taxon>
        <taxon>Cupriavidus</taxon>
    </lineage>
</organism>
<dbReference type="AlphaFoldDB" id="A0A375B9U5"/>
<dbReference type="Proteomes" id="UP000257016">
    <property type="component" value="Unassembled WGS sequence"/>
</dbReference>
<dbReference type="EMBL" id="OFSN01000001">
    <property type="protein sequence ID" value="SOY40364.1"/>
    <property type="molecule type" value="Genomic_DNA"/>
</dbReference>
<protein>
    <submittedName>
        <fullName evidence="1">Uncharacterized protein</fullName>
    </submittedName>
</protein>
<reference evidence="1" key="1">
    <citation type="submission" date="2018-01" db="EMBL/GenBank/DDBJ databases">
        <authorList>
            <person name="Clerissi C."/>
        </authorList>
    </citation>
    <scope>NUCLEOTIDE SEQUENCE</scope>
    <source>
        <strain evidence="1">Cupriavidus taiwanensis LMG 19430</strain>
    </source>
</reference>
<comment type="caution">
    <text evidence="1">The sequence shown here is derived from an EMBL/GenBank/DDBJ whole genome shotgun (WGS) entry which is preliminary data.</text>
</comment>